<dbReference type="Proteomes" id="UP000241118">
    <property type="component" value="Unassembled WGS sequence"/>
</dbReference>
<dbReference type="InterPro" id="IPR025680">
    <property type="entry name" value="DddI"/>
</dbReference>
<keyword evidence="2" id="KW-1185">Reference proteome</keyword>
<organism evidence="1 2">
    <name type="scientific">Saccharothrix carnea</name>
    <dbReference type="NCBI Taxonomy" id="1280637"/>
    <lineage>
        <taxon>Bacteria</taxon>
        <taxon>Bacillati</taxon>
        <taxon>Actinomycetota</taxon>
        <taxon>Actinomycetes</taxon>
        <taxon>Pseudonocardiales</taxon>
        <taxon>Pseudonocardiaceae</taxon>
        <taxon>Saccharothrix</taxon>
    </lineage>
</organism>
<dbReference type="OrthoDB" id="3696522at2"/>
<dbReference type="Pfam" id="PF14430">
    <property type="entry name" value="Imm1"/>
    <property type="match status" value="1"/>
</dbReference>
<proteinExistence type="predicted"/>
<protein>
    <submittedName>
        <fullName evidence="1">Immunity protein Imm1 of predicted polymorphic toxin system</fullName>
    </submittedName>
</protein>
<evidence type="ECO:0000313" key="1">
    <source>
        <dbReference type="EMBL" id="PSL58221.1"/>
    </source>
</evidence>
<gene>
    <name evidence="1" type="ORF">B0I31_101437</name>
</gene>
<reference evidence="1 2" key="1">
    <citation type="submission" date="2018-03" db="EMBL/GenBank/DDBJ databases">
        <title>Genomic Encyclopedia of Type Strains, Phase III (KMG-III): the genomes of soil and plant-associated and newly described type strains.</title>
        <authorList>
            <person name="Whitman W."/>
        </authorList>
    </citation>
    <scope>NUCLEOTIDE SEQUENCE [LARGE SCALE GENOMIC DNA]</scope>
    <source>
        <strain evidence="1 2">CGMCC 4.7097</strain>
    </source>
</reference>
<dbReference type="AlphaFoldDB" id="A0A2P8IID6"/>
<evidence type="ECO:0000313" key="2">
    <source>
        <dbReference type="Proteomes" id="UP000241118"/>
    </source>
</evidence>
<accession>A0A2P8IID6</accession>
<dbReference type="EMBL" id="PYAX01000001">
    <property type="protein sequence ID" value="PSL58221.1"/>
    <property type="molecule type" value="Genomic_DNA"/>
</dbReference>
<name>A0A2P8IID6_SACCR</name>
<dbReference type="RefSeq" id="WP_106613560.1">
    <property type="nucleotide sequence ID" value="NZ_PYAX01000001.1"/>
</dbReference>
<sequence>MTMRAGLWTGLPDLERAEFRYQVVACAADVDVLIAALARPECNDGMLEHFGRPPDAEGEADHNLVLAVRGSWGYLNYVDDEFTGWPKGEPDAPYVDETYTDFPPGVGVPLMTYRDILLEFMFTARRPTVVDWYEEADLFHAWRLQRMALHKKVAGDKM</sequence>
<comment type="caution">
    <text evidence="1">The sequence shown here is derived from an EMBL/GenBank/DDBJ whole genome shotgun (WGS) entry which is preliminary data.</text>
</comment>